<sequence>MKTLIFSLATLASISLSPAEELQTLLEQGNFAQATSTYGSAKTNQARFTKSICTLAGALEKVAQENYRFGLINQPDLDAGLGLSLPIPENPDAESIDYKKFRTIISDFHESLHEIEAHLAEEDGTEFNLPLDLTRIRIDVNKDGKYVPSESLISFFMQWQGEELEDGNELPNGLVHFDRGDLLWLRGYTQIMLATTDFILAHDFSSPFDVYARNFYSNYKSSLPHLPNKGSIEPSIADAISFFHQLSLTVTEPERLKSSRQHFLNMAQNSREMWKAILAETDDQREWLPSPKQKSVIGVPITEEMVKGWDDFLNEWEAILEGKKLIPHWRFPGKGINLKRAFDESKHTDLILWLTGEAAAPYIEEGEVTQGDFWRQLNETFGQNFLPMSFWIN</sequence>
<evidence type="ECO:0000313" key="2">
    <source>
        <dbReference type="Proteomes" id="UP001424741"/>
    </source>
</evidence>
<proteinExistence type="predicted"/>
<evidence type="ECO:0000313" key="1">
    <source>
        <dbReference type="EMBL" id="GAA5495451.1"/>
    </source>
</evidence>
<dbReference type="RefSeq" id="WP_346188246.1">
    <property type="nucleotide sequence ID" value="NZ_BAABRL010000004.1"/>
</dbReference>
<name>A0ABP9UYC9_9BACT</name>
<protein>
    <submittedName>
        <fullName evidence="1">Uncharacterized protein</fullName>
    </submittedName>
</protein>
<keyword evidence="2" id="KW-1185">Reference proteome</keyword>
<organism evidence="1 2">
    <name type="scientific">Rubritalea halochordaticola</name>
    <dbReference type="NCBI Taxonomy" id="714537"/>
    <lineage>
        <taxon>Bacteria</taxon>
        <taxon>Pseudomonadati</taxon>
        <taxon>Verrucomicrobiota</taxon>
        <taxon>Verrucomicrobiia</taxon>
        <taxon>Verrucomicrobiales</taxon>
        <taxon>Rubritaleaceae</taxon>
        <taxon>Rubritalea</taxon>
    </lineage>
</organism>
<accession>A0ABP9UYC9</accession>
<comment type="caution">
    <text evidence="1">The sequence shown here is derived from an EMBL/GenBank/DDBJ whole genome shotgun (WGS) entry which is preliminary data.</text>
</comment>
<dbReference type="EMBL" id="BAABRL010000004">
    <property type="protein sequence ID" value="GAA5495451.1"/>
    <property type="molecule type" value="Genomic_DNA"/>
</dbReference>
<dbReference type="Proteomes" id="UP001424741">
    <property type="component" value="Unassembled WGS sequence"/>
</dbReference>
<gene>
    <name evidence="1" type="ORF">Rhal01_01626</name>
</gene>
<reference evidence="1 2" key="1">
    <citation type="submission" date="2024-02" db="EMBL/GenBank/DDBJ databases">
        <title>Rubritalea halochordaticola NBRC 107102.</title>
        <authorList>
            <person name="Ichikawa N."/>
            <person name="Katano-Makiyama Y."/>
            <person name="Hidaka K."/>
        </authorList>
    </citation>
    <scope>NUCLEOTIDE SEQUENCE [LARGE SCALE GENOMIC DNA]</scope>
    <source>
        <strain evidence="1 2">NBRC 107102</strain>
    </source>
</reference>